<reference evidence="2" key="2">
    <citation type="submission" date="2025-09" db="UniProtKB">
        <authorList>
            <consortium name="Ensembl"/>
        </authorList>
    </citation>
    <scope>IDENTIFICATION</scope>
</reference>
<dbReference type="AlphaFoldDB" id="A0A3Q2Y8X6"/>
<keyword evidence="3" id="KW-1185">Reference proteome</keyword>
<dbReference type="CDD" id="cd15777">
    <property type="entry name" value="CRBN_C_like"/>
    <property type="match status" value="1"/>
</dbReference>
<accession>A0A3Q2Y8X6</accession>
<evidence type="ECO:0000259" key="1">
    <source>
        <dbReference type="PROSITE" id="PS51788"/>
    </source>
</evidence>
<dbReference type="GeneTree" id="ENSGT00530000065225"/>
<name>A0A3Q2Y8X6_HIPCM</name>
<proteinExistence type="predicted"/>
<dbReference type="Gene3D" id="2.170.150.20">
    <property type="entry name" value="Peptide methionine sulfoxide reductase"/>
    <property type="match status" value="1"/>
</dbReference>
<dbReference type="STRING" id="109280.ENSHCOP00000013538"/>
<dbReference type="Ensembl" id="ENSHCOT00000020886.1">
    <property type="protein sequence ID" value="ENSHCOP00000013538.1"/>
    <property type="gene ID" value="ENSHCOG00000016714.1"/>
</dbReference>
<dbReference type="PROSITE" id="PS51788">
    <property type="entry name" value="CULT"/>
    <property type="match status" value="1"/>
</dbReference>
<dbReference type="OMA" id="HWPADKH"/>
<evidence type="ECO:0000313" key="2">
    <source>
        <dbReference type="Ensembl" id="ENSHCOP00000013538.1"/>
    </source>
</evidence>
<dbReference type="Proteomes" id="UP000264820">
    <property type="component" value="Unplaced"/>
</dbReference>
<organism evidence="2 3">
    <name type="scientific">Hippocampus comes</name>
    <name type="common">Tiger tail seahorse</name>
    <dbReference type="NCBI Taxonomy" id="109280"/>
    <lineage>
        <taxon>Eukaryota</taxon>
        <taxon>Metazoa</taxon>
        <taxon>Chordata</taxon>
        <taxon>Craniata</taxon>
        <taxon>Vertebrata</taxon>
        <taxon>Euteleostomi</taxon>
        <taxon>Actinopterygii</taxon>
        <taxon>Neopterygii</taxon>
        <taxon>Teleostei</taxon>
        <taxon>Neoteleostei</taxon>
        <taxon>Acanthomorphata</taxon>
        <taxon>Syngnathiaria</taxon>
        <taxon>Syngnathiformes</taxon>
        <taxon>Syngnathoidei</taxon>
        <taxon>Syngnathidae</taxon>
        <taxon>Hippocampus</taxon>
    </lineage>
</organism>
<evidence type="ECO:0000313" key="3">
    <source>
        <dbReference type="Proteomes" id="UP000264820"/>
    </source>
</evidence>
<reference evidence="2" key="1">
    <citation type="submission" date="2025-08" db="UniProtKB">
        <authorList>
            <consortium name="Ensembl"/>
        </authorList>
    </citation>
    <scope>IDENTIFICATION</scope>
</reference>
<protein>
    <submittedName>
        <fullName evidence="2">Si:ch211-51h9.7</fullName>
    </submittedName>
</protein>
<feature type="domain" description="CULT" evidence="1">
    <location>
        <begin position="1"/>
        <end position="126"/>
    </location>
</feature>
<sequence length="140" mass="15829">CRECGHELAFSSDTIGTVHSRMALSGRNHTLPGGRRIRIQTFENPHGLQFEVVTFRKADVDKRWPAERHFSWFPGFSWTVASCPQCRAHLWAFQPSSWPATITSSAFESSDQTFLALIVKRLLSEDFASSLLITPKSFIS</sequence>
<dbReference type="InterPro" id="IPR034750">
    <property type="entry name" value="CULT"/>
</dbReference>